<dbReference type="OrthoDB" id="4540223at2759"/>
<evidence type="ECO:0000313" key="3">
    <source>
        <dbReference type="Proteomes" id="UP001140560"/>
    </source>
</evidence>
<dbReference type="InterPro" id="IPR045564">
    <property type="entry name" value="DUF5910"/>
</dbReference>
<organism evidence="2 3">
    <name type="scientific">Neocucurbitaria cava</name>
    <dbReference type="NCBI Taxonomy" id="798079"/>
    <lineage>
        <taxon>Eukaryota</taxon>
        <taxon>Fungi</taxon>
        <taxon>Dikarya</taxon>
        <taxon>Ascomycota</taxon>
        <taxon>Pezizomycotina</taxon>
        <taxon>Dothideomycetes</taxon>
        <taxon>Pleosporomycetidae</taxon>
        <taxon>Pleosporales</taxon>
        <taxon>Pleosporineae</taxon>
        <taxon>Cucurbitariaceae</taxon>
        <taxon>Neocucurbitaria</taxon>
    </lineage>
</organism>
<dbReference type="EMBL" id="JAPEUY010000009">
    <property type="protein sequence ID" value="KAJ4370017.1"/>
    <property type="molecule type" value="Genomic_DNA"/>
</dbReference>
<protein>
    <submittedName>
        <fullName evidence="2">Uncharacterized protein</fullName>
    </submittedName>
</protein>
<feature type="chain" id="PRO_5040929928" evidence="1">
    <location>
        <begin position="19"/>
        <end position="204"/>
    </location>
</feature>
<dbReference type="AlphaFoldDB" id="A0A9W9CMK5"/>
<keyword evidence="1" id="KW-0732">Signal</keyword>
<dbReference type="Proteomes" id="UP001140560">
    <property type="component" value="Unassembled WGS sequence"/>
</dbReference>
<evidence type="ECO:0000256" key="1">
    <source>
        <dbReference type="SAM" id="SignalP"/>
    </source>
</evidence>
<evidence type="ECO:0000313" key="2">
    <source>
        <dbReference type="EMBL" id="KAJ4370017.1"/>
    </source>
</evidence>
<comment type="caution">
    <text evidence="2">The sequence shown here is derived from an EMBL/GenBank/DDBJ whole genome shotgun (WGS) entry which is preliminary data.</text>
</comment>
<accession>A0A9W9CMK5</accession>
<feature type="signal peptide" evidence="1">
    <location>
        <begin position="1"/>
        <end position="18"/>
    </location>
</feature>
<proteinExistence type="predicted"/>
<dbReference type="Pfam" id="PF19287">
    <property type="entry name" value="DUF5910"/>
    <property type="match status" value="1"/>
</dbReference>
<name>A0A9W9CMK5_9PLEO</name>
<keyword evidence="3" id="KW-1185">Reference proteome</keyword>
<reference evidence="2" key="1">
    <citation type="submission" date="2022-10" db="EMBL/GenBank/DDBJ databases">
        <title>Tapping the CABI collections for fungal endophytes: first genome assemblies for Collariella, Neodidymelliopsis, Ascochyta clinopodiicola, Didymella pomorum, Didymosphaeria variabile, Neocosmospora piperis and Neocucurbitaria cava.</title>
        <authorList>
            <person name="Hill R."/>
        </authorList>
    </citation>
    <scope>NUCLEOTIDE SEQUENCE</scope>
    <source>
        <strain evidence="2">IMI 356814</strain>
    </source>
</reference>
<gene>
    <name evidence="2" type="ORF">N0V83_005781</name>
</gene>
<sequence>MLFRNTLAALLLACGVAAVPEGKTILGYRTVNKAEADKINAAGAPVFEDGVYYGGGKQLGPGVYTSPYPGAWKQIKGKWVCVIYIDSGRLNDVSKVWVPYQNPLTKEWMWYDEGTQIADYVKEFGNGWNPDHTLYMSWVQDFKDQIQLLIPPQLVAPGGALGLTAVCKETMAELPDTATVNYDDWQNNIGGDKGPNVDYSGKPL</sequence>